<keyword evidence="6" id="KW-1185">Reference proteome</keyword>
<dbReference type="PANTHER" id="PTHR45527:SF1">
    <property type="entry name" value="FATTY ACID SYNTHASE"/>
    <property type="match status" value="1"/>
</dbReference>
<dbReference type="GO" id="GO:0005737">
    <property type="term" value="C:cytoplasm"/>
    <property type="evidence" value="ECO:0007669"/>
    <property type="project" value="TreeGrafter"/>
</dbReference>
<dbReference type="InterPro" id="IPR006162">
    <property type="entry name" value="Ppantetheine_attach_site"/>
</dbReference>
<keyword evidence="1" id="KW-0596">Phosphopantetheine</keyword>
<dbReference type="PANTHER" id="PTHR45527">
    <property type="entry name" value="NONRIBOSOMAL PEPTIDE SYNTHETASE"/>
    <property type="match status" value="1"/>
</dbReference>
<sequence>MGELGAAWPPCRNRPWPRPAGERSGGGAVPAGGEDGLSGELLSVWRQLFGFTVGVSDSFWELGGNSLLAVRMASLMRERGLPSLHPRLLYLNPTVRQLAVALRG</sequence>
<organism evidence="5 6">
    <name type="scientific">Streptomyces griseoflavus Tu4000</name>
    <dbReference type="NCBI Taxonomy" id="467200"/>
    <lineage>
        <taxon>Bacteria</taxon>
        <taxon>Bacillati</taxon>
        <taxon>Actinomycetota</taxon>
        <taxon>Actinomycetes</taxon>
        <taxon>Kitasatosporales</taxon>
        <taxon>Streptomycetaceae</taxon>
        <taxon>Streptomyces</taxon>
    </lineage>
</organism>
<dbReference type="GO" id="GO:0031177">
    <property type="term" value="F:phosphopantetheine binding"/>
    <property type="evidence" value="ECO:0007669"/>
    <property type="project" value="TreeGrafter"/>
</dbReference>
<name>D9XYQ6_9ACTN</name>
<feature type="domain" description="Carrier" evidence="4">
    <location>
        <begin position="32"/>
        <end position="104"/>
    </location>
</feature>
<dbReference type="HOGENOM" id="CLU_2248585_0_0_11"/>
<protein>
    <recommendedName>
        <fullName evidence="4">Carrier domain-containing protein</fullName>
    </recommendedName>
</protein>
<dbReference type="Gene3D" id="1.10.1200.10">
    <property type="entry name" value="ACP-like"/>
    <property type="match status" value="1"/>
</dbReference>
<feature type="compositionally biased region" description="Low complexity" evidence="3">
    <location>
        <begin position="1"/>
        <end position="14"/>
    </location>
</feature>
<keyword evidence="2" id="KW-0597">Phosphoprotein</keyword>
<dbReference type="GO" id="GO:0043041">
    <property type="term" value="P:amino acid activation for nonribosomal peptide biosynthetic process"/>
    <property type="evidence" value="ECO:0007669"/>
    <property type="project" value="TreeGrafter"/>
</dbReference>
<dbReference type="RefSeq" id="WP_004923642.1">
    <property type="nucleotide sequence ID" value="NZ_GG657758.1"/>
</dbReference>
<dbReference type="PROSITE" id="PS50075">
    <property type="entry name" value="CARRIER"/>
    <property type="match status" value="1"/>
</dbReference>
<evidence type="ECO:0000256" key="3">
    <source>
        <dbReference type="SAM" id="MobiDB-lite"/>
    </source>
</evidence>
<dbReference type="Proteomes" id="UP000002968">
    <property type="component" value="Unassembled WGS sequence"/>
</dbReference>
<evidence type="ECO:0000256" key="2">
    <source>
        <dbReference type="ARBA" id="ARBA00022553"/>
    </source>
</evidence>
<dbReference type="AlphaFoldDB" id="D9XYQ6"/>
<dbReference type="GO" id="GO:0044550">
    <property type="term" value="P:secondary metabolite biosynthetic process"/>
    <property type="evidence" value="ECO:0007669"/>
    <property type="project" value="TreeGrafter"/>
</dbReference>
<evidence type="ECO:0000313" key="5">
    <source>
        <dbReference type="EMBL" id="EFL38382.1"/>
    </source>
</evidence>
<feature type="compositionally biased region" description="Gly residues" evidence="3">
    <location>
        <begin position="23"/>
        <end position="34"/>
    </location>
</feature>
<evidence type="ECO:0000256" key="1">
    <source>
        <dbReference type="ARBA" id="ARBA00022450"/>
    </source>
</evidence>
<proteinExistence type="predicted"/>
<accession>D9XYQ6</accession>
<dbReference type="InterPro" id="IPR009081">
    <property type="entry name" value="PP-bd_ACP"/>
</dbReference>
<dbReference type="EMBL" id="GG657758">
    <property type="protein sequence ID" value="EFL38382.1"/>
    <property type="molecule type" value="Genomic_DNA"/>
</dbReference>
<dbReference type="PROSITE" id="PS00012">
    <property type="entry name" value="PHOSPHOPANTETHEINE"/>
    <property type="match status" value="1"/>
</dbReference>
<dbReference type="SUPFAM" id="SSF47336">
    <property type="entry name" value="ACP-like"/>
    <property type="match status" value="1"/>
</dbReference>
<feature type="region of interest" description="Disordered" evidence="3">
    <location>
        <begin position="1"/>
        <end position="34"/>
    </location>
</feature>
<gene>
    <name evidence="5" type="ORF">SSRG_01186</name>
</gene>
<dbReference type="STRING" id="467200.SSRG_01186"/>
<dbReference type="eggNOG" id="COG1020">
    <property type="taxonomic scope" value="Bacteria"/>
</dbReference>
<reference evidence="5" key="1">
    <citation type="submission" date="2009-02" db="EMBL/GenBank/DDBJ databases">
        <title>Annotation of Streptomyces griseoflavus strain Tu4000.</title>
        <authorList>
            <consortium name="The Broad Institute Genome Sequencing Platform"/>
            <consortium name="Broad Institute Microbial Sequencing Center"/>
            <person name="Fischbach M."/>
            <person name="Godfrey P."/>
            <person name="Ward D."/>
            <person name="Young S."/>
            <person name="Zeng Q."/>
            <person name="Koehrsen M."/>
            <person name="Alvarado L."/>
            <person name="Berlin A.M."/>
            <person name="Bochicchio J."/>
            <person name="Borenstein D."/>
            <person name="Chapman S.B."/>
            <person name="Chen Z."/>
            <person name="Engels R."/>
            <person name="Freedman E."/>
            <person name="Gellesch M."/>
            <person name="Goldberg J."/>
            <person name="Griggs A."/>
            <person name="Gujja S."/>
            <person name="Heilman E.R."/>
            <person name="Heiman D.I."/>
            <person name="Hepburn T.A."/>
            <person name="Howarth C."/>
            <person name="Jen D."/>
            <person name="Larson L."/>
            <person name="Lewis B."/>
            <person name="Mehta T."/>
            <person name="Park D."/>
            <person name="Pearson M."/>
            <person name="Richards J."/>
            <person name="Roberts A."/>
            <person name="Saif S."/>
            <person name="Shea T.D."/>
            <person name="Shenoy N."/>
            <person name="Sisk P."/>
            <person name="Stolte C."/>
            <person name="Sykes S.N."/>
            <person name="Thomson T."/>
            <person name="Walk T."/>
            <person name="White J."/>
            <person name="Yandava C."/>
            <person name="Straight P."/>
            <person name="Clardy J."/>
            <person name="Hung D."/>
            <person name="Kolter R."/>
            <person name="Mekalanos J."/>
            <person name="Walker S."/>
            <person name="Walsh C.T."/>
            <person name="Wieland-Brown L.C."/>
            <person name="Haas B."/>
            <person name="Nusbaum C."/>
            <person name="Birren B."/>
        </authorList>
    </citation>
    <scope>NUCLEOTIDE SEQUENCE [LARGE SCALE GENOMIC DNA]</scope>
    <source>
        <strain evidence="5">Tu4000</strain>
    </source>
</reference>
<evidence type="ECO:0000259" key="4">
    <source>
        <dbReference type="PROSITE" id="PS50075"/>
    </source>
</evidence>
<dbReference type="InterPro" id="IPR036736">
    <property type="entry name" value="ACP-like_sf"/>
</dbReference>
<evidence type="ECO:0000313" key="6">
    <source>
        <dbReference type="Proteomes" id="UP000002968"/>
    </source>
</evidence>
<dbReference type="Pfam" id="PF00550">
    <property type="entry name" value="PP-binding"/>
    <property type="match status" value="1"/>
</dbReference>